<name>A0A8B0SJM5_9GAMM</name>
<dbReference type="EMBL" id="CP072748">
    <property type="protein sequence ID" value="QTX11205.1"/>
    <property type="molecule type" value="Genomic_DNA"/>
</dbReference>
<evidence type="ECO:0000313" key="1">
    <source>
        <dbReference type="EMBL" id="MBO0613362.1"/>
    </source>
</evidence>
<sequence length="113" mass="13071">MKFWELISVCRDQSNLLESVLQSCGEHQLVEWTQKIDEIVTQQNRTILDKEINDGICLTVLSKHTGKLYQSTRYLRTYPVENEIELTFADVFKKYGGSIIEETLEKGIATFPI</sequence>
<dbReference type="EMBL" id="JAFMPM010000006">
    <property type="protein sequence ID" value="MBO0613362.1"/>
    <property type="molecule type" value="Genomic_DNA"/>
</dbReference>
<protein>
    <submittedName>
        <fullName evidence="2">Uncharacterized protein</fullName>
    </submittedName>
</protein>
<organism evidence="2">
    <name type="scientific">Thiothrix fructosivorans</name>
    <dbReference type="NCBI Taxonomy" id="111770"/>
    <lineage>
        <taxon>Bacteria</taxon>
        <taxon>Pseudomonadati</taxon>
        <taxon>Pseudomonadota</taxon>
        <taxon>Gammaproteobacteria</taxon>
        <taxon>Thiotrichales</taxon>
        <taxon>Thiotrichaceae</taxon>
        <taxon>Thiothrix</taxon>
    </lineage>
</organism>
<gene>
    <name evidence="2" type="ORF">J1836_002215</name>
    <name evidence="1" type="ORF">J1836_10605</name>
</gene>
<evidence type="ECO:0000313" key="2">
    <source>
        <dbReference type="EMBL" id="QTX11205.1"/>
    </source>
</evidence>
<reference evidence="2" key="2">
    <citation type="submission" date="2021-04" db="EMBL/GenBank/DDBJ databases">
        <title>Complete Genome and methylome analysis of Thiothrix fructosivorans ATCC 49748.</title>
        <authorList>
            <person name="Fomenkov A."/>
            <person name="Sun L."/>
            <person name="Vincze T."/>
            <person name="Grabovich M.Y."/>
            <person name="Roberts R.J."/>
        </authorList>
    </citation>
    <scope>NUCLEOTIDE SEQUENCE</scope>
    <source>
        <strain evidence="2">ATCC 49748</strain>
    </source>
</reference>
<reference evidence="1 3" key="1">
    <citation type="submission" date="2021-03" db="EMBL/GenBank/DDBJ databases">
        <title>Draft genome and methylome analysis of Thiotrix fructosivoruns ATCC 49748.</title>
        <authorList>
            <person name="Fomenkov A."/>
            <person name="Grabovich M.Y."/>
            <person name="Roberts R.J."/>
        </authorList>
    </citation>
    <scope>NUCLEOTIDE SEQUENCE [LARGE SCALE GENOMIC DNA]</scope>
    <source>
        <strain evidence="1 3">ATCC 49748</strain>
    </source>
</reference>
<evidence type="ECO:0000313" key="3">
    <source>
        <dbReference type="Proteomes" id="UP000664466"/>
    </source>
</evidence>
<accession>A0A8B0SJM5</accession>
<dbReference type="RefSeq" id="WP_207251060.1">
    <property type="nucleotide sequence ID" value="NZ_JAFMPM010000006.1"/>
</dbReference>
<keyword evidence="3" id="KW-1185">Reference proteome</keyword>
<proteinExistence type="predicted"/>
<dbReference type="AlphaFoldDB" id="A0A8B0SJM5"/>
<dbReference type="Proteomes" id="UP000664466">
    <property type="component" value="Unassembled WGS sequence"/>
</dbReference>